<evidence type="ECO:0000313" key="3">
    <source>
        <dbReference type="Proteomes" id="UP001610335"/>
    </source>
</evidence>
<dbReference type="SUPFAM" id="SSF54695">
    <property type="entry name" value="POZ domain"/>
    <property type="match status" value="1"/>
</dbReference>
<reference evidence="2 3" key="1">
    <citation type="submission" date="2024-07" db="EMBL/GenBank/DDBJ databases">
        <title>Section-level genome sequencing and comparative genomics of Aspergillus sections Usti and Cavernicolus.</title>
        <authorList>
            <consortium name="Lawrence Berkeley National Laboratory"/>
            <person name="Nybo J.L."/>
            <person name="Vesth T.C."/>
            <person name="Theobald S."/>
            <person name="Frisvad J.C."/>
            <person name="Larsen T.O."/>
            <person name="Kjaerboelling I."/>
            <person name="Rothschild-Mancinelli K."/>
            <person name="Lyhne E.K."/>
            <person name="Kogle M.E."/>
            <person name="Barry K."/>
            <person name="Clum A."/>
            <person name="Na H."/>
            <person name="Ledsgaard L."/>
            <person name="Lin J."/>
            <person name="Lipzen A."/>
            <person name="Kuo A."/>
            <person name="Riley R."/>
            <person name="Mondo S."/>
            <person name="LaButti K."/>
            <person name="Haridas S."/>
            <person name="Pangalinan J."/>
            <person name="Salamov A.A."/>
            <person name="Simmons B.A."/>
            <person name="Magnuson J.K."/>
            <person name="Chen J."/>
            <person name="Drula E."/>
            <person name="Henrissat B."/>
            <person name="Wiebenga A."/>
            <person name="Lubbers R.J."/>
            <person name="Gomes A.C."/>
            <person name="Makela M.R."/>
            <person name="Stajich J."/>
            <person name="Grigoriev I.V."/>
            <person name="Mortensen U.H."/>
            <person name="De vries R.P."/>
            <person name="Baker S.E."/>
            <person name="Andersen M.R."/>
        </authorList>
    </citation>
    <scope>NUCLEOTIDE SEQUENCE [LARGE SCALE GENOMIC DNA]</scope>
    <source>
        <strain evidence="2 3">CBS 600.67</strain>
    </source>
</reference>
<name>A0ABR4INU4_9EURO</name>
<dbReference type="SMART" id="SM00225">
    <property type="entry name" value="BTB"/>
    <property type="match status" value="1"/>
</dbReference>
<comment type="caution">
    <text evidence="2">The sequence shown here is derived from an EMBL/GenBank/DDBJ whole genome shotgun (WGS) entry which is preliminary data.</text>
</comment>
<accession>A0ABR4INU4</accession>
<dbReference type="Gene3D" id="3.30.710.10">
    <property type="entry name" value="Potassium Channel Kv1.1, Chain A"/>
    <property type="match status" value="1"/>
</dbReference>
<evidence type="ECO:0000313" key="2">
    <source>
        <dbReference type="EMBL" id="KAL2829414.1"/>
    </source>
</evidence>
<dbReference type="InterPro" id="IPR000210">
    <property type="entry name" value="BTB/POZ_dom"/>
</dbReference>
<dbReference type="PROSITE" id="PS50097">
    <property type="entry name" value="BTB"/>
    <property type="match status" value="1"/>
</dbReference>
<evidence type="ECO:0000259" key="1">
    <source>
        <dbReference type="PROSITE" id="PS50097"/>
    </source>
</evidence>
<dbReference type="Proteomes" id="UP001610335">
    <property type="component" value="Unassembled WGS sequence"/>
</dbReference>
<feature type="domain" description="BTB" evidence="1">
    <location>
        <begin position="363"/>
        <end position="429"/>
    </location>
</feature>
<sequence length="474" mass="54879">MASVEMSISSAKTEDRSFVQIEINIEYAMRNPEALRKLLPEILAEEENRADSLLYRIFERTTTENLPNSFRVISREFFRRCSVIDKKLSQVRYAREGIERDQLLAPMLNRLQIRSNNYHNWIRQGFGNLANAQSADQTILDDILAFVVPRNDGQQGSYGVDFERFDYRPRGQMRLYTLHHAICRATEAGNIAMVERLLKEQYFIESLEAVMLIATERNYAEALELFVTDVMGDKAEDAQMLAHEGGKVVGEDSDSDNDIDTQSETVQRNLYRIRGEAIEKSLRVSIARGWENITKILLQPYLQCTAFYHRSLESDADNVLATLPDEAYMIIPREVCLVLQSQEIAAPVMRAIGRRLRMLDAQFDLLITADHARLPAHMHVLQFWSKTFREMPEDQWREGLGLDFSGRFTAENLRILIEYIYTRDIPPQYLSLDRKEDMENLLETFDYFGVDPQASTFVQGALDQIEALEARYRR</sequence>
<dbReference type="EMBL" id="JBFXLS010000016">
    <property type="protein sequence ID" value="KAL2829414.1"/>
    <property type="molecule type" value="Genomic_DNA"/>
</dbReference>
<dbReference type="CDD" id="cd18186">
    <property type="entry name" value="BTB_POZ_ZBTB_KLHL-like"/>
    <property type="match status" value="1"/>
</dbReference>
<gene>
    <name evidence="2" type="ORF">BDW59DRAFT_159002</name>
</gene>
<keyword evidence="3" id="KW-1185">Reference proteome</keyword>
<dbReference type="Pfam" id="PF00651">
    <property type="entry name" value="BTB"/>
    <property type="match status" value="1"/>
</dbReference>
<protein>
    <recommendedName>
        <fullName evidence="1">BTB domain-containing protein</fullName>
    </recommendedName>
</protein>
<organism evidence="2 3">
    <name type="scientific">Aspergillus cavernicola</name>
    <dbReference type="NCBI Taxonomy" id="176166"/>
    <lineage>
        <taxon>Eukaryota</taxon>
        <taxon>Fungi</taxon>
        <taxon>Dikarya</taxon>
        <taxon>Ascomycota</taxon>
        <taxon>Pezizomycotina</taxon>
        <taxon>Eurotiomycetes</taxon>
        <taxon>Eurotiomycetidae</taxon>
        <taxon>Eurotiales</taxon>
        <taxon>Aspergillaceae</taxon>
        <taxon>Aspergillus</taxon>
        <taxon>Aspergillus subgen. Nidulantes</taxon>
    </lineage>
</organism>
<dbReference type="InterPro" id="IPR011333">
    <property type="entry name" value="SKP1/BTB/POZ_sf"/>
</dbReference>
<proteinExistence type="predicted"/>